<reference evidence="3 4" key="1">
    <citation type="submission" date="2018-12" db="EMBL/GenBank/DDBJ databases">
        <authorList>
            <person name="Toschakov S.V."/>
        </authorList>
    </citation>
    <scope>NUCLEOTIDE SEQUENCE [LARGE SCALE GENOMIC DNA]</scope>
    <source>
        <strain evidence="3 4">GM2012</strain>
    </source>
</reference>
<comment type="caution">
    <text evidence="3">The sequence shown here is derived from an EMBL/GenBank/DDBJ whole genome shotgun (WGS) entry which is preliminary data.</text>
</comment>
<organism evidence="3 4">
    <name type="scientific">Tautonia sociabilis</name>
    <dbReference type="NCBI Taxonomy" id="2080755"/>
    <lineage>
        <taxon>Bacteria</taxon>
        <taxon>Pseudomonadati</taxon>
        <taxon>Planctomycetota</taxon>
        <taxon>Planctomycetia</taxon>
        <taxon>Isosphaerales</taxon>
        <taxon>Isosphaeraceae</taxon>
        <taxon>Tautonia</taxon>
    </lineage>
</organism>
<feature type="region of interest" description="Disordered" evidence="1">
    <location>
        <begin position="217"/>
        <end position="259"/>
    </location>
</feature>
<evidence type="ECO:0000256" key="1">
    <source>
        <dbReference type="SAM" id="MobiDB-lite"/>
    </source>
</evidence>
<gene>
    <name evidence="3" type="ORF">TsocGM_13455</name>
</gene>
<protein>
    <submittedName>
        <fullName evidence="3">BON domain-containing protein</fullName>
    </submittedName>
</protein>
<dbReference type="Proteomes" id="UP000280296">
    <property type="component" value="Unassembled WGS sequence"/>
</dbReference>
<evidence type="ECO:0000313" key="4">
    <source>
        <dbReference type="Proteomes" id="UP000280296"/>
    </source>
</evidence>
<keyword evidence="4" id="KW-1185">Reference proteome</keyword>
<accession>A0A432MJ22</accession>
<reference evidence="3 4" key="2">
    <citation type="submission" date="2019-01" db="EMBL/GenBank/DDBJ databases">
        <title>Tautonia sociabilis, a novel thermotolerant planctomycete of Isosphaeraceae family, isolated from a 4000 m deep subterranean habitat.</title>
        <authorList>
            <person name="Kovaleva O.L."/>
            <person name="Elcheninov A.G."/>
            <person name="Van Heerden E."/>
            <person name="Toshchakov S.V."/>
            <person name="Novikov A."/>
            <person name="Bonch-Osmolovskaya E.A."/>
            <person name="Kublanov I.V."/>
        </authorList>
    </citation>
    <scope>NUCLEOTIDE SEQUENCE [LARGE SCALE GENOMIC DNA]</scope>
    <source>
        <strain evidence="3 4">GM2012</strain>
    </source>
</reference>
<dbReference type="EMBL" id="RYZH01000024">
    <property type="protein sequence ID" value="RUL87227.1"/>
    <property type="molecule type" value="Genomic_DNA"/>
</dbReference>
<feature type="domain" description="BON" evidence="2">
    <location>
        <begin position="74"/>
        <end position="135"/>
    </location>
</feature>
<proteinExistence type="predicted"/>
<name>A0A432MJ22_9BACT</name>
<evidence type="ECO:0000313" key="3">
    <source>
        <dbReference type="EMBL" id="RUL87227.1"/>
    </source>
</evidence>
<sequence length="259" mass="27321">MMRGLTLLGLGAGLMYYLDPDCGRRRRARVRDQIEHRRHEIDTFSHKAARDLSNRVQGLASESWAMITPDGAPDSVVAERIRAALGRVVSHPRAIEVSVSDGRATLSGPVFADELGPLLAATAMTRGVRSVVDRLDPHPITTRHPALQGGKVRRRVGPSLDPWQRDWPPGIRLLAGSTGGALLLAGLFRGGITGLAAGALGAGLLGRSLTNASSRARIGAGGGQARPTMRTLRRSCPTSEASAGWEPGPGGGRRSDQGA</sequence>
<dbReference type="AlphaFoldDB" id="A0A432MJ22"/>
<evidence type="ECO:0000259" key="2">
    <source>
        <dbReference type="Pfam" id="PF04972"/>
    </source>
</evidence>
<dbReference type="Pfam" id="PF04972">
    <property type="entry name" value="BON"/>
    <property type="match status" value="1"/>
</dbReference>
<dbReference type="InterPro" id="IPR007055">
    <property type="entry name" value="BON_dom"/>
</dbReference>